<dbReference type="PANTHER" id="PTHR13847">
    <property type="entry name" value="SARCOSINE DEHYDROGENASE-RELATED"/>
    <property type="match status" value="1"/>
</dbReference>
<evidence type="ECO:0000313" key="3">
    <source>
        <dbReference type="Proteomes" id="UP000248745"/>
    </source>
</evidence>
<dbReference type="InterPro" id="IPR036188">
    <property type="entry name" value="FAD/NAD-bd_sf"/>
</dbReference>
<dbReference type="Gene3D" id="3.50.50.60">
    <property type="entry name" value="FAD/NAD(P)-binding domain"/>
    <property type="match status" value="1"/>
</dbReference>
<reference evidence="2 3" key="1">
    <citation type="submission" date="2018-06" db="EMBL/GenBank/DDBJ databases">
        <title>Mucibacter soli gen. nov., sp. nov., a new member of the family Chitinophagaceae producing mucin.</title>
        <authorList>
            <person name="Kim M.-K."/>
            <person name="Park S."/>
            <person name="Kim T.-S."/>
            <person name="Joung Y."/>
            <person name="Han J.-H."/>
            <person name="Kim S.B."/>
        </authorList>
    </citation>
    <scope>NUCLEOTIDE SEQUENCE [LARGE SCALE GENOMIC DNA]</scope>
    <source>
        <strain evidence="2 3">R1-15</strain>
    </source>
</reference>
<evidence type="ECO:0000259" key="1">
    <source>
        <dbReference type="Pfam" id="PF01266"/>
    </source>
</evidence>
<dbReference type="Pfam" id="PF01266">
    <property type="entry name" value="DAO"/>
    <property type="match status" value="1"/>
</dbReference>
<organism evidence="2 3">
    <name type="scientific">Taibaiella soli</name>
    <dbReference type="NCBI Taxonomy" id="1649169"/>
    <lineage>
        <taxon>Bacteria</taxon>
        <taxon>Pseudomonadati</taxon>
        <taxon>Bacteroidota</taxon>
        <taxon>Chitinophagia</taxon>
        <taxon>Chitinophagales</taxon>
        <taxon>Chitinophagaceae</taxon>
        <taxon>Taibaiella</taxon>
    </lineage>
</organism>
<dbReference type="RefSeq" id="WP_110997453.1">
    <property type="nucleotide sequence ID" value="NZ_QKTW01000003.1"/>
</dbReference>
<dbReference type="Proteomes" id="UP000248745">
    <property type="component" value="Unassembled WGS sequence"/>
</dbReference>
<dbReference type="GO" id="GO:0005737">
    <property type="term" value="C:cytoplasm"/>
    <property type="evidence" value="ECO:0007669"/>
    <property type="project" value="TreeGrafter"/>
</dbReference>
<comment type="caution">
    <text evidence="2">The sequence shown here is derived from an EMBL/GenBank/DDBJ whole genome shotgun (WGS) entry which is preliminary data.</text>
</comment>
<dbReference type="EMBL" id="QKTW01000003">
    <property type="protein sequence ID" value="PZF74613.1"/>
    <property type="molecule type" value="Genomic_DNA"/>
</dbReference>
<proteinExistence type="predicted"/>
<dbReference type="InterPro" id="IPR006076">
    <property type="entry name" value="FAD-dep_OxRdtase"/>
</dbReference>
<gene>
    <name evidence="2" type="ORF">DN068_03280</name>
</gene>
<protein>
    <submittedName>
        <fullName evidence="2">FAD-binding oxidoreductase</fullName>
    </submittedName>
</protein>
<keyword evidence="3" id="KW-1185">Reference proteome</keyword>
<dbReference type="PANTHER" id="PTHR13847:SF201">
    <property type="entry name" value="PUTATIBE OXIDOREDUCTASE"/>
    <property type="match status" value="1"/>
</dbReference>
<feature type="domain" description="FAD dependent oxidoreductase" evidence="1">
    <location>
        <begin position="31"/>
        <end position="377"/>
    </location>
</feature>
<dbReference type="SUPFAM" id="SSF51905">
    <property type="entry name" value="FAD/NAD(P)-binding domain"/>
    <property type="match status" value="1"/>
</dbReference>
<dbReference type="Gene3D" id="3.30.9.10">
    <property type="entry name" value="D-Amino Acid Oxidase, subunit A, domain 2"/>
    <property type="match status" value="1"/>
</dbReference>
<evidence type="ECO:0000313" key="2">
    <source>
        <dbReference type="EMBL" id="PZF74613.1"/>
    </source>
</evidence>
<sequence length="399" mass="44824">MDLRTDYPFWLLEKGIIATYPSLVQDLHTEVLVIGAGISGALVAWRLCKSGIKTVVVDKRHVGMGSTAASTALLQYEIDVPLRELIPKIGQRNAEESYLLGIRAIDEIGKLSKHFAAVDFQTRPSLQYASYRKDYKDLKIEYQLRKNIGIDIEWLEQEDVKKWYGFEKAAAVLSANGAVVNAYGLTHALLLDGLKSGLQVYDHTEIISITNNKRSVSVKTGDGYSITARKLVIACGYESNKYLARPVDQLSTTYAIVSEPFAEKQFWHQNSLIWETATPYLYLRTTDDHRILIGGKDDNFTSVQKRNKALSLKAKALETSFCKLFPHINFKTDFRWAGVFATTKDGLPYIGNYGTNRHIYFALGFGGNGIIYSQIASNIIHDLITGKKNNEAKLFSFDR</sequence>
<accession>A0A2W2C3C8</accession>
<name>A0A2W2C3C8_9BACT</name>
<dbReference type="OrthoDB" id="571248at2"/>
<dbReference type="AlphaFoldDB" id="A0A2W2C3C8"/>